<dbReference type="InterPro" id="IPR044726">
    <property type="entry name" value="ABCC_6TM_D2"/>
</dbReference>
<dbReference type="CDD" id="cd03244">
    <property type="entry name" value="ABCC_MRP_domain2"/>
    <property type="match status" value="1"/>
</dbReference>
<evidence type="ECO:0000256" key="5">
    <source>
        <dbReference type="ARBA" id="ARBA00022741"/>
    </source>
</evidence>
<dbReference type="SUPFAM" id="SSF52540">
    <property type="entry name" value="P-loop containing nucleoside triphosphate hydrolases"/>
    <property type="match status" value="2"/>
</dbReference>
<evidence type="ECO:0000256" key="7">
    <source>
        <dbReference type="ARBA" id="ARBA00022989"/>
    </source>
</evidence>
<dbReference type="Pfam" id="PF00005">
    <property type="entry name" value="ABC_tran"/>
    <property type="match status" value="2"/>
</dbReference>
<dbReference type="CDD" id="cd18580">
    <property type="entry name" value="ABC_6TM_ABCC_D2"/>
    <property type="match status" value="1"/>
</dbReference>
<feature type="domain" description="ABC transmembrane type-1" evidence="12">
    <location>
        <begin position="1"/>
        <end position="126"/>
    </location>
</feature>
<dbReference type="GeneID" id="19321554"/>
<feature type="domain" description="ABC transmembrane type-1" evidence="12">
    <location>
        <begin position="417"/>
        <end position="689"/>
    </location>
</feature>
<dbReference type="InterPro" id="IPR003439">
    <property type="entry name" value="ABC_transporter-like_ATP-bd"/>
</dbReference>
<feature type="transmembrane region" description="Helical" evidence="10">
    <location>
        <begin position="406"/>
        <end position="430"/>
    </location>
</feature>
<keyword evidence="2" id="KW-0813">Transport</keyword>
<dbReference type="PANTHER" id="PTHR24223:SF269">
    <property type="entry name" value="ABC MULTIDRUG TRANSPORTER (EUROFUNG)-RELATED"/>
    <property type="match status" value="1"/>
</dbReference>
<feature type="transmembrane region" description="Helical" evidence="10">
    <location>
        <begin position="455"/>
        <end position="481"/>
    </location>
</feature>
<dbReference type="KEGG" id="tmn:UCRPA7_1409"/>
<feature type="transmembrane region" description="Helical" evidence="10">
    <location>
        <begin position="12"/>
        <end position="32"/>
    </location>
</feature>
<keyword evidence="6" id="KW-0067">ATP-binding</keyword>
<reference evidence="14" key="1">
    <citation type="journal article" date="2013" name="Genome Announc.">
        <title>Draft genome sequence of the ascomycete Phaeoacremonium aleophilum strain UCR-PA7, a causal agent of the esca disease complex in grapevines.</title>
        <authorList>
            <person name="Blanco-Ulate B."/>
            <person name="Rolshausen P."/>
            <person name="Cantu D."/>
        </authorList>
    </citation>
    <scope>NUCLEOTIDE SEQUENCE [LARGE SCALE GENOMIC DNA]</scope>
    <source>
        <strain evidence="14">UCR-PA7</strain>
    </source>
</reference>
<organism evidence="13 14">
    <name type="scientific">Phaeoacremonium minimum (strain UCR-PA7)</name>
    <name type="common">Esca disease fungus</name>
    <name type="synonym">Togninia minima</name>
    <dbReference type="NCBI Taxonomy" id="1286976"/>
    <lineage>
        <taxon>Eukaryota</taxon>
        <taxon>Fungi</taxon>
        <taxon>Dikarya</taxon>
        <taxon>Ascomycota</taxon>
        <taxon>Pezizomycotina</taxon>
        <taxon>Sordariomycetes</taxon>
        <taxon>Sordariomycetidae</taxon>
        <taxon>Togniniales</taxon>
        <taxon>Togniniaceae</taxon>
        <taxon>Phaeoacremonium</taxon>
    </lineage>
</organism>
<gene>
    <name evidence="13" type="ORF">UCRPA7_1409</name>
</gene>
<accession>R8BUM3</accession>
<dbReference type="GO" id="GO:0016887">
    <property type="term" value="F:ATP hydrolysis activity"/>
    <property type="evidence" value="ECO:0007669"/>
    <property type="project" value="InterPro"/>
</dbReference>
<evidence type="ECO:0000256" key="10">
    <source>
        <dbReference type="SAM" id="Phobius"/>
    </source>
</evidence>
<evidence type="ECO:0000313" key="13">
    <source>
        <dbReference type="EMBL" id="EOO03076.1"/>
    </source>
</evidence>
<evidence type="ECO:0000256" key="6">
    <source>
        <dbReference type="ARBA" id="ARBA00022840"/>
    </source>
</evidence>
<dbReference type="SMART" id="SM00382">
    <property type="entry name" value="AAA"/>
    <property type="match status" value="2"/>
</dbReference>
<evidence type="ECO:0000259" key="11">
    <source>
        <dbReference type="PROSITE" id="PS50893"/>
    </source>
</evidence>
<dbReference type="Gene3D" id="1.20.1560.10">
    <property type="entry name" value="ABC transporter type 1, transmembrane domain"/>
    <property type="match status" value="2"/>
</dbReference>
<evidence type="ECO:0000256" key="4">
    <source>
        <dbReference type="ARBA" id="ARBA00022692"/>
    </source>
</evidence>
<dbReference type="eggNOG" id="KOG0054">
    <property type="taxonomic scope" value="Eukaryota"/>
</dbReference>
<dbReference type="InterPro" id="IPR050173">
    <property type="entry name" value="ABC_transporter_C-like"/>
</dbReference>
<protein>
    <submittedName>
        <fullName evidence="13">Putative abc multidrug protein</fullName>
    </submittedName>
</protein>
<feature type="transmembrane region" description="Helical" evidence="10">
    <location>
        <begin position="38"/>
        <end position="57"/>
    </location>
</feature>
<dbReference type="HOGENOM" id="CLU_000604_27_9_1"/>
<dbReference type="FunFam" id="3.40.50.300:FF:000838">
    <property type="entry name" value="ABC multidrug transporter (Eurofung)"/>
    <property type="match status" value="1"/>
</dbReference>
<keyword evidence="3" id="KW-1003">Cell membrane</keyword>
<dbReference type="Gene3D" id="3.40.50.300">
    <property type="entry name" value="P-loop containing nucleotide triphosphate hydrolases"/>
    <property type="match status" value="2"/>
</dbReference>
<feature type="compositionally biased region" description="Acidic residues" evidence="9">
    <location>
        <begin position="361"/>
        <end position="375"/>
    </location>
</feature>
<proteinExistence type="predicted"/>
<dbReference type="PANTHER" id="PTHR24223">
    <property type="entry name" value="ATP-BINDING CASSETTE SUB-FAMILY C"/>
    <property type="match status" value="1"/>
</dbReference>
<sequence>MSTDIDGMTQGFQMIHDIWGFVIEIGIGLFVLQRYVGYPAFLIVVPSFLSLVGIHFVSLGMGPARVAWNQGVQKRVAQTSSMLSQMKGIKMMGLSGYIHGSIQGIRIFEVNLSKKFRMLIVWLNWIGAIELKTMNPGSNATSTTGASSTSVVELENASFKTKDDTEVLHSISLKIPPSKLTLLIGRVGCGKSSLLKAILGEMYITSGSLVVRTPSIAYCDQVPWLMNKTIKENIVTVLDFDQDWYSQVTQACGLEQDFAALDAGDSTLVGSGGAALSGGQKQRVALARAVYARQELLLLDDIFSGLDNTTSNFVFNRLLGLNVKFLHHADFITVLDSGSTTYNQVKFDSVDPSTWGILEEDSSSEEVSAAEDGETQDQPKKDKLIQPTPAKDGLDMSRATGDTSLYVFYIRSVGVPLCLGFLGLAAIFIFGGKVTQIWLRIWTERGTNTDTDFYVGIYATIALLVCVACSITVWYFLLILIPKSAQNLHLLLLDAVLAAPLYFFTTTDLGMTLNRFSQDMTLVDQMLPMSMFSTVFEAALIASGATYVAAIIPFCFAALYLLQKYYLRTSRQIRHLDLEAKSPLYTLFTETLSGLITVRAFGWKGRFLTLNSKLLDESQKPYYLLFCIQRWLNVVLDLFVAGVALVLISFALNFRGTTGKGAIGLAMVNIINFNTSLSQLINAWTLLETSLGAIARLKTFMADTPQESLEAECQTPPPGWPTNGGIEFQNVTARYSPTSEAVLHNISLSIKPGQKVGFCGRTGSGKSSMILTLLRMLELQEGSLRIDGIDLSVLPRQTIRSLLTTLPQDPVRLAGTVRENLDPENKLSHNTSEIEAVLKKTNIWEMLEARGGLDAEFDSVGFSVGQQQLFCLARAILHRSKVLLLDEATSSVDRQSDEEVRKVINEEFADCTVIEVAHRLDNLVDFDLIVVMEQGRIAETGNPKELLEGPSKFRSLWDSQRG</sequence>
<feature type="transmembrane region" description="Helical" evidence="10">
    <location>
        <begin position="488"/>
        <end position="505"/>
    </location>
</feature>
<dbReference type="Pfam" id="PF00664">
    <property type="entry name" value="ABC_membrane"/>
    <property type="match status" value="1"/>
</dbReference>
<evidence type="ECO:0000256" key="9">
    <source>
        <dbReference type="SAM" id="MobiDB-lite"/>
    </source>
</evidence>
<evidence type="ECO:0000256" key="8">
    <source>
        <dbReference type="ARBA" id="ARBA00023136"/>
    </source>
</evidence>
<feature type="transmembrane region" description="Helical" evidence="10">
    <location>
        <begin position="622"/>
        <end position="652"/>
    </location>
</feature>
<dbReference type="PROSITE" id="PS00211">
    <property type="entry name" value="ABC_TRANSPORTER_1"/>
    <property type="match status" value="2"/>
</dbReference>
<feature type="transmembrane region" description="Helical" evidence="10">
    <location>
        <begin position="538"/>
        <end position="562"/>
    </location>
</feature>
<dbReference type="InterPro" id="IPR011527">
    <property type="entry name" value="ABC1_TM_dom"/>
</dbReference>
<dbReference type="PROSITE" id="PS50929">
    <property type="entry name" value="ABC_TM1F"/>
    <property type="match status" value="2"/>
</dbReference>
<dbReference type="AlphaFoldDB" id="R8BUM3"/>
<dbReference type="InterPro" id="IPR027417">
    <property type="entry name" value="P-loop_NTPase"/>
</dbReference>
<dbReference type="EMBL" id="KB932864">
    <property type="protein sequence ID" value="EOO03076.1"/>
    <property type="molecule type" value="Genomic_DNA"/>
</dbReference>
<feature type="domain" description="ABC transporter" evidence="11">
    <location>
        <begin position="152"/>
        <end position="380"/>
    </location>
</feature>
<evidence type="ECO:0000256" key="2">
    <source>
        <dbReference type="ARBA" id="ARBA00022448"/>
    </source>
</evidence>
<dbReference type="Proteomes" id="UP000014074">
    <property type="component" value="Unassembled WGS sequence"/>
</dbReference>
<dbReference type="InterPro" id="IPR036640">
    <property type="entry name" value="ABC1_TM_sf"/>
</dbReference>
<dbReference type="SUPFAM" id="SSF90123">
    <property type="entry name" value="ABC transporter transmembrane region"/>
    <property type="match status" value="1"/>
</dbReference>
<evidence type="ECO:0000256" key="1">
    <source>
        <dbReference type="ARBA" id="ARBA00004651"/>
    </source>
</evidence>
<evidence type="ECO:0000259" key="12">
    <source>
        <dbReference type="PROSITE" id="PS50929"/>
    </source>
</evidence>
<dbReference type="GO" id="GO:0140359">
    <property type="term" value="F:ABC-type transporter activity"/>
    <property type="evidence" value="ECO:0007669"/>
    <property type="project" value="InterPro"/>
</dbReference>
<feature type="domain" description="ABC transporter" evidence="11">
    <location>
        <begin position="726"/>
        <end position="959"/>
    </location>
</feature>
<dbReference type="GO" id="GO:0005886">
    <property type="term" value="C:plasma membrane"/>
    <property type="evidence" value="ECO:0007669"/>
    <property type="project" value="UniProtKB-SubCell"/>
</dbReference>
<dbReference type="FunFam" id="1.20.1560.10:FF:000066">
    <property type="entry name" value="ABC multidrug transporter (Eurofung)"/>
    <property type="match status" value="1"/>
</dbReference>
<evidence type="ECO:0000256" key="3">
    <source>
        <dbReference type="ARBA" id="ARBA00022475"/>
    </source>
</evidence>
<keyword evidence="5" id="KW-0547">Nucleotide-binding</keyword>
<dbReference type="InterPro" id="IPR017871">
    <property type="entry name" value="ABC_transporter-like_CS"/>
</dbReference>
<comment type="subcellular location">
    <subcellularLocation>
        <location evidence="1">Cell membrane</location>
        <topology evidence="1">Multi-pass membrane protein</topology>
    </subcellularLocation>
</comment>
<keyword evidence="7 10" id="KW-1133">Transmembrane helix</keyword>
<keyword evidence="14" id="KW-1185">Reference proteome</keyword>
<evidence type="ECO:0000313" key="14">
    <source>
        <dbReference type="Proteomes" id="UP000014074"/>
    </source>
</evidence>
<keyword evidence="8 10" id="KW-0472">Membrane</keyword>
<feature type="region of interest" description="Disordered" evidence="9">
    <location>
        <begin position="361"/>
        <end position="396"/>
    </location>
</feature>
<dbReference type="PROSITE" id="PS50893">
    <property type="entry name" value="ABC_TRANSPORTER_2"/>
    <property type="match status" value="2"/>
</dbReference>
<dbReference type="InterPro" id="IPR003593">
    <property type="entry name" value="AAA+_ATPase"/>
</dbReference>
<dbReference type="OrthoDB" id="6500128at2759"/>
<name>R8BUM3_PHAM7</name>
<keyword evidence="4 10" id="KW-0812">Transmembrane</keyword>
<dbReference type="RefSeq" id="XP_007912174.1">
    <property type="nucleotide sequence ID" value="XM_007913983.1"/>
</dbReference>
<dbReference type="GO" id="GO:0005524">
    <property type="term" value="F:ATP binding"/>
    <property type="evidence" value="ECO:0007669"/>
    <property type="project" value="UniProtKB-KW"/>
</dbReference>